<keyword evidence="9" id="KW-0472">Membrane</keyword>
<gene>
    <name evidence="13" type="ORF">O0955_18015</name>
</gene>
<evidence type="ECO:0000256" key="6">
    <source>
        <dbReference type="ARBA" id="ARBA00022692"/>
    </source>
</evidence>
<keyword evidence="4" id="KW-1003">Cell membrane</keyword>
<dbReference type="InterPro" id="IPR006260">
    <property type="entry name" value="TonB/TolA_C"/>
</dbReference>
<keyword evidence="6" id="KW-0812">Transmembrane</keyword>
<feature type="chain" id="PRO_5045447322" evidence="11">
    <location>
        <begin position="25"/>
        <end position="274"/>
    </location>
</feature>
<evidence type="ECO:0000259" key="12">
    <source>
        <dbReference type="PROSITE" id="PS52015"/>
    </source>
</evidence>
<dbReference type="SUPFAM" id="SSF74653">
    <property type="entry name" value="TolA/TonB C-terminal domain"/>
    <property type="match status" value="1"/>
</dbReference>
<evidence type="ECO:0000256" key="11">
    <source>
        <dbReference type="SAM" id="SignalP"/>
    </source>
</evidence>
<feature type="domain" description="TonB C-terminal" evidence="12">
    <location>
        <begin position="183"/>
        <end position="274"/>
    </location>
</feature>
<evidence type="ECO:0000256" key="8">
    <source>
        <dbReference type="ARBA" id="ARBA00022989"/>
    </source>
</evidence>
<evidence type="ECO:0000313" key="13">
    <source>
        <dbReference type="EMBL" id="MCZ4245913.1"/>
    </source>
</evidence>
<dbReference type="InterPro" id="IPR037682">
    <property type="entry name" value="TonB_C"/>
</dbReference>
<organism evidence="13 14">
    <name type="scientific">Pedobacter punctiformis</name>
    <dbReference type="NCBI Taxonomy" id="3004097"/>
    <lineage>
        <taxon>Bacteria</taxon>
        <taxon>Pseudomonadati</taxon>
        <taxon>Bacteroidota</taxon>
        <taxon>Sphingobacteriia</taxon>
        <taxon>Sphingobacteriales</taxon>
        <taxon>Sphingobacteriaceae</taxon>
        <taxon>Pedobacter</taxon>
    </lineage>
</organism>
<feature type="signal peptide" evidence="11">
    <location>
        <begin position="1"/>
        <end position="24"/>
    </location>
</feature>
<evidence type="ECO:0000256" key="2">
    <source>
        <dbReference type="ARBA" id="ARBA00006555"/>
    </source>
</evidence>
<comment type="similarity">
    <text evidence="2">Belongs to the TonB family.</text>
</comment>
<dbReference type="RefSeq" id="WP_269428954.1">
    <property type="nucleotide sequence ID" value="NZ_JAPWGM010000009.1"/>
</dbReference>
<evidence type="ECO:0000256" key="9">
    <source>
        <dbReference type="ARBA" id="ARBA00023136"/>
    </source>
</evidence>
<comment type="caution">
    <text evidence="13">The sequence shown here is derived from an EMBL/GenBank/DDBJ whole genome shotgun (WGS) entry which is preliminary data.</text>
</comment>
<keyword evidence="7" id="KW-0653">Protein transport</keyword>
<accession>A0ABT4LFI8</accession>
<keyword evidence="5" id="KW-0997">Cell inner membrane</keyword>
<dbReference type="EMBL" id="JAPWGM010000009">
    <property type="protein sequence ID" value="MCZ4245913.1"/>
    <property type="molecule type" value="Genomic_DNA"/>
</dbReference>
<name>A0ABT4LFI8_9SPHI</name>
<reference evidence="13" key="1">
    <citation type="submission" date="2022-12" db="EMBL/GenBank/DDBJ databases">
        <title>Genome sequence of HCMS5-2.</title>
        <authorList>
            <person name="Woo H."/>
        </authorList>
    </citation>
    <scope>NUCLEOTIDE SEQUENCE</scope>
    <source>
        <strain evidence="13">HCMS5-2</strain>
    </source>
</reference>
<dbReference type="InterPro" id="IPR051045">
    <property type="entry name" value="TonB-dependent_transducer"/>
</dbReference>
<evidence type="ECO:0000256" key="5">
    <source>
        <dbReference type="ARBA" id="ARBA00022519"/>
    </source>
</evidence>
<dbReference type="Pfam" id="PF03544">
    <property type="entry name" value="TonB_C"/>
    <property type="match status" value="1"/>
</dbReference>
<dbReference type="Proteomes" id="UP001144347">
    <property type="component" value="Unassembled WGS sequence"/>
</dbReference>
<keyword evidence="3" id="KW-0813">Transport</keyword>
<evidence type="ECO:0000256" key="1">
    <source>
        <dbReference type="ARBA" id="ARBA00004383"/>
    </source>
</evidence>
<evidence type="ECO:0000256" key="3">
    <source>
        <dbReference type="ARBA" id="ARBA00022448"/>
    </source>
</evidence>
<evidence type="ECO:0000256" key="10">
    <source>
        <dbReference type="SAM" id="MobiDB-lite"/>
    </source>
</evidence>
<comment type="subcellular location">
    <subcellularLocation>
        <location evidence="1">Cell inner membrane</location>
        <topology evidence="1">Single-pass membrane protein</topology>
        <orientation evidence="1">Periplasmic side</orientation>
    </subcellularLocation>
</comment>
<keyword evidence="14" id="KW-1185">Reference proteome</keyword>
<evidence type="ECO:0000256" key="4">
    <source>
        <dbReference type="ARBA" id="ARBA00022475"/>
    </source>
</evidence>
<dbReference type="PROSITE" id="PS52015">
    <property type="entry name" value="TONB_CTD"/>
    <property type="match status" value="1"/>
</dbReference>
<evidence type="ECO:0000313" key="14">
    <source>
        <dbReference type="Proteomes" id="UP001144347"/>
    </source>
</evidence>
<sequence>MKKLNTIKFKLSVLLVFVAGSSYGQFQTGKLDYSFGLGKITYAVFESHNASKSVNDTVYYKLYRLGNPKPVANEIKYVVNKNNQDTLKSGYYNIAENSIIFFQITKKGSVVQRLYTQNSKGLLTLKTSYPVITPPMVPKPVYHPEPVNDNGPRKVEDLSSHPPTVDAPRTSSNKIDQEPEFPGGTSAFRRYLAANVQYPKEARENNIEGRVIVNFVVETDGSIAKIEIERKLGYGCDEEVIRVLKKMPKWKPAQSKGKPIRTNVRFPVTFMYTE</sequence>
<protein>
    <submittedName>
        <fullName evidence="13">Energy transducer TonB</fullName>
    </submittedName>
</protein>
<dbReference type="Gene3D" id="3.30.1150.10">
    <property type="match status" value="1"/>
</dbReference>
<dbReference type="PANTHER" id="PTHR33446">
    <property type="entry name" value="PROTEIN TONB-RELATED"/>
    <property type="match status" value="1"/>
</dbReference>
<feature type="region of interest" description="Disordered" evidence="10">
    <location>
        <begin position="144"/>
        <end position="180"/>
    </location>
</feature>
<dbReference type="PANTHER" id="PTHR33446:SF2">
    <property type="entry name" value="PROTEIN TONB"/>
    <property type="match status" value="1"/>
</dbReference>
<evidence type="ECO:0000256" key="7">
    <source>
        <dbReference type="ARBA" id="ARBA00022927"/>
    </source>
</evidence>
<dbReference type="NCBIfam" id="TIGR01352">
    <property type="entry name" value="tonB_Cterm"/>
    <property type="match status" value="1"/>
</dbReference>
<proteinExistence type="inferred from homology"/>
<keyword evidence="11" id="KW-0732">Signal</keyword>
<keyword evidence="8" id="KW-1133">Transmembrane helix</keyword>